<name>A0A6J4J2Y9_9ACTN</name>
<feature type="transmembrane region" description="Helical" evidence="1">
    <location>
        <begin position="6"/>
        <end position="24"/>
    </location>
</feature>
<feature type="transmembrane region" description="Helical" evidence="1">
    <location>
        <begin position="31"/>
        <end position="49"/>
    </location>
</feature>
<evidence type="ECO:0000256" key="1">
    <source>
        <dbReference type="SAM" id="Phobius"/>
    </source>
</evidence>
<keyword evidence="1" id="KW-0812">Transmembrane</keyword>
<evidence type="ECO:0000313" key="2">
    <source>
        <dbReference type="EMBL" id="CAA9266500.1"/>
    </source>
</evidence>
<dbReference type="EMBL" id="CADCTB010000188">
    <property type="protein sequence ID" value="CAA9266500.1"/>
    <property type="molecule type" value="Genomic_DNA"/>
</dbReference>
<sequence>MSAALLIAGYTVAVGVLLRGRAVLRERRWRWFVALEMATATVAAGYAAAGVPVGVVLNATGVVLFAIVWWLTRLRR</sequence>
<keyword evidence="1" id="KW-0472">Membrane</keyword>
<keyword evidence="1" id="KW-1133">Transmembrane helix</keyword>
<organism evidence="2">
    <name type="scientific">uncultured Acidimicrobiales bacterium</name>
    <dbReference type="NCBI Taxonomy" id="310071"/>
    <lineage>
        <taxon>Bacteria</taxon>
        <taxon>Bacillati</taxon>
        <taxon>Actinomycetota</taxon>
        <taxon>Acidimicrobiia</taxon>
        <taxon>Acidimicrobiales</taxon>
        <taxon>environmental samples</taxon>
    </lineage>
</organism>
<accession>A0A6J4J2Y9</accession>
<dbReference type="AlphaFoldDB" id="A0A6J4J2Y9"/>
<feature type="transmembrane region" description="Helical" evidence="1">
    <location>
        <begin position="55"/>
        <end position="72"/>
    </location>
</feature>
<reference evidence="2" key="1">
    <citation type="submission" date="2020-02" db="EMBL/GenBank/DDBJ databases">
        <authorList>
            <person name="Meier V. D."/>
        </authorList>
    </citation>
    <scope>NUCLEOTIDE SEQUENCE</scope>
    <source>
        <strain evidence="2">AVDCRST_MAG10</strain>
    </source>
</reference>
<protein>
    <submittedName>
        <fullName evidence="2">Uncharacterized protein</fullName>
    </submittedName>
</protein>
<proteinExistence type="predicted"/>
<gene>
    <name evidence="2" type="ORF">AVDCRST_MAG10-3031</name>
</gene>